<accession>A0A7J8IEE2</accession>
<dbReference type="Proteomes" id="UP000550707">
    <property type="component" value="Unassembled WGS sequence"/>
</dbReference>
<gene>
    <name evidence="4" type="ORF">HJG59_018376</name>
</gene>
<sequence length="310" mass="34810">MASLFSGRVLIQNNSDQDELDTEVELSRRLDNRLVLLFFGAGSCPECQTFAPVLRDFFIRLTDEFYVLRAAQIALVYVSQDTTEEQQDLFLRDMPKKWLFLPFEDDLRRDLGRQFSVDRLPAVVVLKPSGDVLTCDAADEIRRLGPACFANWQEAAEVLDRSFLQPEDLDDPAPRSLTEPLRRRKSDWFFYDCRLLRHVALGLFCCGVTVYLAALSIYALLLFEIETGAAAASILGLGALALVAVLTHILLRAAQATRRGLHELSPPHFEDDPVRSAEVSKASPRAQPQQDEETEAQRSALPHQGSPGQY</sequence>
<dbReference type="Pfam" id="PF15038">
    <property type="entry name" value="Jiraiya"/>
    <property type="match status" value="1"/>
</dbReference>
<keyword evidence="2 4" id="KW-0812">Transmembrane</keyword>
<dbReference type="InParanoid" id="A0A7J8IEE2"/>
<evidence type="ECO:0000256" key="2">
    <source>
        <dbReference type="SAM" id="Phobius"/>
    </source>
</evidence>
<proteinExistence type="predicted"/>
<feature type="region of interest" description="Disordered" evidence="1">
    <location>
        <begin position="263"/>
        <end position="310"/>
    </location>
</feature>
<dbReference type="GO" id="GO:0005739">
    <property type="term" value="C:mitochondrion"/>
    <property type="evidence" value="ECO:0007669"/>
    <property type="project" value="TreeGrafter"/>
</dbReference>
<protein>
    <submittedName>
        <fullName evidence="4">Transmembrane protein 221</fullName>
    </submittedName>
</protein>
<dbReference type="Pfam" id="PF13905">
    <property type="entry name" value="Thioredoxin_8"/>
    <property type="match status" value="1"/>
</dbReference>
<dbReference type="InterPro" id="IPR036249">
    <property type="entry name" value="Thioredoxin-like_sf"/>
</dbReference>
<feature type="domain" description="Thioredoxin" evidence="3">
    <location>
        <begin position="1"/>
        <end position="143"/>
    </location>
</feature>
<evidence type="ECO:0000313" key="5">
    <source>
        <dbReference type="Proteomes" id="UP000550707"/>
    </source>
</evidence>
<dbReference type="PROSITE" id="PS51352">
    <property type="entry name" value="THIOREDOXIN_2"/>
    <property type="match status" value="1"/>
</dbReference>
<dbReference type="EMBL" id="JACASF010000004">
    <property type="protein sequence ID" value="KAF6482449.1"/>
    <property type="molecule type" value="Genomic_DNA"/>
</dbReference>
<dbReference type="InterPro" id="IPR029520">
    <property type="entry name" value="RdCVF"/>
</dbReference>
<organism evidence="4 5">
    <name type="scientific">Molossus molossus</name>
    <name type="common">Pallas' mastiff bat</name>
    <name type="synonym">Vespertilio molossus</name>
    <dbReference type="NCBI Taxonomy" id="27622"/>
    <lineage>
        <taxon>Eukaryota</taxon>
        <taxon>Metazoa</taxon>
        <taxon>Chordata</taxon>
        <taxon>Craniata</taxon>
        <taxon>Vertebrata</taxon>
        <taxon>Euteleostomi</taxon>
        <taxon>Mammalia</taxon>
        <taxon>Eutheria</taxon>
        <taxon>Laurasiatheria</taxon>
        <taxon>Chiroptera</taxon>
        <taxon>Yangochiroptera</taxon>
        <taxon>Molossidae</taxon>
        <taxon>Molossus</taxon>
    </lineage>
</organism>
<dbReference type="GO" id="GO:0045494">
    <property type="term" value="P:photoreceptor cell maintenance"/>
    <property type="evidence" value="ECO:0007669"/>
    <property type="project" value="InterPro"/>
</dbReference>
<dbReference type="InterPro" id="IPR029201">
    <property type="entry name" value="Jiraiya"/>
</dbReference>
<dbReference type="InterPro" id="IPR012336">
    <property type="entry name" value="Thioredoxin-like_fold"/>
</dbReference>
<name>A0A7J8IEE2_MOLMO</name>
<keyword evidence="2" id="KW-1133">Transmembrane helix</keyword>
<dbReference type="FunCoup" id="A0A7J8IEE2">
    <property type="interactions" value="2"/>
</dbReference>
<evidence type="ECO:0000313" key="4">
    <source>
        <dbReference type="EMBL" id="KAF6482449.1"/>
    </source>
</evidence>
<dbReference type="InterPro" id="IPR013766">
    <property type="entry name" value="Thioredoxin_domain"/>
</dbReference>
<dbReference type="AlphaFoldDB" id="A0A7J8IEE2"/>
<dbReference type="CDD" id="cd03008">
    <property type="entry name" value="TryX_like_RdCVF"/>
    <property type="match status" value="1"/>
</dbReference>
<feature type="transmembrane region" description="Helical" evidence="2">
    <location>
        <begin position="199"/>
        <end position="223"/>
    </location>
</feature>
<reference evidence="4 5" key="1">
    <citation type="journal article" date="2020" name="Nature">
        <title>Six reference-quality genomes reveal evolution of bat adaptations.</title>
        <authorList>
            <person name="Jebb D."/>
            <person name="Huang Z."/>
            <person name="Pippel M."/>
            <person name="Hughes G.M."/>
            <person name="Lavrichenko K."/>
            <person name="Devanna P."/>
            <person name="Winkler S."/>
            <person name="Jermiin L.S."/>
            <person name="Skirmuntt E.C."/>
            <person name="Katzourakis A."/>
            <person name="Burkitt-Gray L."/>
            <person name="Ray D.A."/>
            <person name="Sullivan K.A.M."/>
            <person name="Roscito J.G."/>
            <person name="Kirilenko B.M."/>
            <person name="Davalos L.M."/>
            <person name="Corthals A.P."/>
            <person name="Power M.L."/>
            <person name="Jones G."/>
            <person name="Ransome R.D."/>
            <person name="Dechmann D.K.N."/>
            <person name="Locatelli A.G."/>
            <person name="Puechmaille S.J."/>
            <person name="Fedrigo O."/>
            <person name="Jarvis E.D."/>
            <person name="Hiller M."/>
            <person name="Vernes S.C."/>
            <person name="Myers E.W."/>
            <person name="Teeling E.C."/>
        </authorList>
    </citation>
    <scope>NUCLEOTIDE SEQUENCE [LARGE SCALE GENOMIC DNA]</scope>
    <source>
        <strain evidence="4">MMolMol1</strain>
        <tissue evidence="4">Muscle</tissue>
    </source>
</reference>
<evidence type="ECO:0000259" key="3">
    <source>
        <dbReference type="PROSITE" id="PS51352"/>
    </source>
</evidence>
<evidence type="ECO:0000256" key="1">
    <source>
        <dbReference type="SAM" id="MobiDB-lite"/>
    </source>
</evidence>
<comment type="caution">
    <text evidence="4">The sequence shown here is derived from an EMBL/GenBank/DDBJ whole genome shotgun (WGS) entry which is preliminary data.</text>
</comment>
<keyword evidence="5" id="KW-1185">Reference proteome</keyword>
<dbReference type="PANTHER" id="PTHR47109:SF1">
    <property type="entry name" value="NUCLEOREDOXIN-LIKE PROTEIN 1"/>
    <property type="match status" value="1"/>
</dbReference>
<dbReference type="PANTHER" id="PTHR47109">
    <property type="entry name" value="NUCLEOREDOXIN-LIKE PROTEIN 1"/>
    <property type="match status" value="1"/>
</dbReference>
<dbReference type="Gene3D" id="3.40.30.10">
    <property type="entry name" value="Glutaredoxin"/>
    <property type="match status" value="1"/>
</dbReference>
<keyword evidence="2" id="KW-0472">Membrane</keyword>
<dbReference type="SUPFAM" id="SSF52833">
    <property type="entry name" value="Thioredoxin-like"/>
    <property type="match status" value="1"/>
</dbReference>
<feature type="transmembrane region" description="Helical" evidence="2">
    <location>
        <begin position="229"/>
        <end position="251"/>
    </location>
</feature>